<organism evidence="2 3">
    <name type="scientific">Acidianus ambivalens</name>
    <name type="common">Desulfurolobus ambivalens</name>
    <dbReference type="NCBI Taxonomy" id="2283"/>
    <lineage>
        <taxon>Archaea</taxon>
        <taxon>Thermoproteota</taxon>
        <taxon>Thermoprotei</taxon>
        <taxon>Sulfolobales</taxon>
        <taxon>Sulfolobaceae</taxon>
        <taxon>Acidianus</taxon>
    </lineage>
</organism>
<evidence type="ECO:0000313" key="4">
    <source>
        <dbReference type="Proteomes" id="UP000474054"/>
    </source>
</evidence>
<name>A0A650CWV9_ACIAM</name>
<evidence type="ECO:0000313" key="2">
    <source>
        <dbReference type="EMBL" id="QGR22300.1"/>
    </source>
</evidence>
<reference evidence="1 4" key="1">
    <citation type="submission" date="2019-10" db="EMBL/GenBank/DDBJ databases">
        <title>Comparative genomics of sulfur disproportionating microorganisms.</title>
        <authorList>
            <person name="Ward L.M."/>
            <person name="Bertran E."/>
            <person name="Johnston D."/>
        </authorList>
    </citation>
    <scope>NUCLEOTIDE SEQUENCE [LARGE SCALE GENOMIC DNA]</scope>
    <source>
        <strain evidence="1 4">DSM 3772</strain>
    </source>
</reference>
<dbReference type="GeneID" id="42780105"/>
<protein>
    <submittedName>
        <fullName evidence="2">Uncharacterized protein</fullName>
    </submittedName>
</protein>
<dbReference type="AlphaFoldDB" id="A0A650CWV9"/>
<reference evidence="2 3" key="2">
    <citation type="submission" date="2019-10" db="EMBL/GenBank/DDBJ databases">
        <title>Genome Sequences from Six Type Strain Members of the Archaeal Family Sulfolobaceae: Acidianus ambivalens, Acidianus infernus, Metallosphaera prunae, Stygiolobus azoricus, Sulfolobus metallicus, and Sulfurisphaera ohwakuensis.</title>
        <authorList>
            <person name="Counts J.A."/>
            <person name="Kelly R.M."/>
        </authorList>
    </citation>
    <scope>NUCLEOTIDE SEQUENCE [LARGE SCALE GENOMIC DNA]</scope>
    <source>
        <strain evidence="2 3">LEI 10</strain>
    </source>
</reference>
<accession>A0A650CWV9</accession>
<keyword evidence="3" id="KW-1185">Reference proteome</keyword>
<dbReference type="RefSeq" id="WP_152939610.1">
    <property type="nucleotide sequence ID" value="NZ_CP045482.1"/>
</dbReference>
<dbReference type="Proteomes" id="UP000474054">
    <property type="component" value="Unassembled WGS sequence"/>
</dbReference>
<dbReference type="KEGG" id="aamb:D1866_10195"/>
<proteinExistence type="predicted"/>
<sequence length="102" mass="12316">MSFSKKFYDMQDFILSRTALEKVKRHVEERKENSIYKWISSELNYFINKYENEPDLKECIKRVKDGILAENYSYILQGSKECIEILSKKINELYESLMEQDQ</sequence>
<evidence type="ECO:0000313" key="3">
    <source>
        <dbReference type="Proteomes" id="UP000426328"/>
    </source>
</evidence>
<dbReference type="Proteomes" id="UP000426328">
    <property type="component" value="Chromosome"/>
</dbReference>
<dbReference type="EMBL" id="CP045482">
    <property type="protein sequence ID" value="QGR22300.1"/>
    <property type="molecule type" value="Genomic_DNA"/>
</dbReference>
<evidence type="ECO:0000313" key="1">
    <source>
        <dbReference type="EMBL" id="MQL54486.1"/>
    </source>
</evidence>
<gene>
    <name evidence="2" type="ORF">D1866_10195</name>
    <name evidence="1" type="ORF">GFB69_01635</name>
</gene>
<dbReference type="EMBL" id="WHYS01000001">
    <property type="protein sequence ID" value="MQL54486.1"/>
    <property type="molecule type" value="Genomic_DNA"/>
</dbReference>